<feature type="non-terminal residue" evidence="1">
    <location>
        <position position="1"/>
    </location>
</feature>
<evidence type="ECO:0000313" key="1">
    <source>
        <dbReference type="EMBL" id="CDL95388.1"/>
    </source>
</evidence>
<reference evidence="1" key="2">
    <citation type="submission" date="2013-05" db="EMBL/GenBank/DDBJ databases">
        <title>The genome and transcriptome of Haemonchus contortus: a key model parasite for drug and vaccine discovery.</title>
        <authorList>
            <person name="Laing R."/>
            <person name="Kikuchi T."/>
            <person name="Martinelli A."/>
            <person name="Tsai I.J."/>
            <person name="Beech R.N."/>
            <person name="Redman E."/>
            <person name="Holroyd N."/>
            <person name="Bartley D.J."/>
            <person name="Beasley H."/>
            <person name="Britton C."/>
            <person name="Curran D."/>
            <person name="Devaney E."/>
            <person name="Gilabert A."/>
            <person name="Jackson F."/>
            <person name="Hunt M."/>
            <person name="Johnston S."/>
            <person name="Kryukov I."/>
            <person name="Li K."/>
            <person name="Morrison A.A."/>
            <person name="Reid A.J."/>
            <person name="Sargison N."/>
            <person name="Saunders G."/>
            <person name="Wasmuth J.D."/>
            <person name="Wolstenholme A."/>
            <person name="Berriman M."/>
            <person name="Gilleard J.S."/>
            <person name="Cotton J.A."/>
        </authorList>
    </citation>
    <scope>NUCLEOTIDE SEQUENCE [LARGE SCALE GENOMIC DNA]</scope>
    <source>
        <strain evidence="1">ISE/inbred ISE</strain>
    </source>
</reference>
<reference evidence="1" key="1">
    <citation type="submission" date="2013-03" db="EMBL/GenBank/DDBJ databases">
        <authorList>
            <person name="Aslett M."/>
        </authorList>
    </citation>
    <scope>NUCLEOTIDE SEQUENCE [LARGE SCALE GENOMIC DNA]</scope>
    <source>
        <strain evidence="1">ISE/inbred ISE</strain>
    </source>
</reference>
<sequence length="69" mass="7598">VANGCSIASSPVPHLYPCVHPAFNRIDDGFRTKISQILPQQVENESSVASRAIPHPCVHPAFNRIDDEF</sequence>
<dbReference type="AlphaFoldDB" id="W6NDN7"/>
<protein>
    <submittedName>
        <fullName evidence="1">Uncharacterized protein</fullName>
    </submittedName>
</protein>
<gene>
    <name evidence="1" type="ORF">HCOI_01463000</name>
</gene>
<comment type="caution">
    <text evidence="1">The sequence shown here is derived from an EMBL/GenBank/DDBJ whole genome shotgun (WGS) entry which is preliminary data.</text>
</comment>
<dbReference type="EMBL" id="CAVP010058972">
    <property type="protein sequence ID" value="CDL95388.1"/>
    <property type="molecule type" value="Genomic_DNA"/>
</dbReference>
<accession>W6NDN7</accession>
<name>W6NDN7_HAECO</name>
<organism evidence="1">
    <name type="scientific">Haemonchus contortus</name>
    <name type="common">Barber pole worm</name>
    <dbReference type="NCBI Taxonomy" id="6289"/>
    <lineage>
        <taxon>Eukaryota</taxon>
        <taxon>Metazoa</taxon>
        <taxon>Ecdysozoa</taxon>
        <taxon>Nematoda</taxon>
        <taxon>Chromadorea</taxon>
        <taxon>Rhabditida</taxon>
        <taxon>Rhabditina</taxon>
        <taxon>Rhabditomorpha</taxon>
        <taxon>Strongyloidea</taxon>
        <taxon>Trichostrongylidae</taxon>
        <taxon>Haemonchus</taxon>
    </lineage>
</organism>
<proteinExistence type="predicted"/>